<gene>
    <name evidence="2" type="ORF">SIAM614_00872</name>
</gene>
<feature type="domain" description="SH3b" evidence="1">
    <location>
        <begin position="14"/>
        <end position="78"/>
    </location>
</feature>
<dbReference type="Pfam" id="PF08239">
    <property type="entry name" value="SH3_3"/>
    <property type="match status" value="1"/>
</dbReference>
<accession>A0P2U7</accession>
<comment type="caution">
    <text evidence="2">The sequence shown here is derived from an EMBL/GenBank/DDBJ whole genome shotgun (WGS) entry which is preliminary data.</text>
</comment>
<evidence type="ECO:0000259" key="1">
    <source>
        <dbReference type="PROSITE" id="PS51781"/>
    </source>
</evidence>
<dbReference type="EMBL" id="AAUW01000027">
    <property type="protein sequence ID" value="EAV40750.1"/>
    <property type="molecule type" value="Genomic_DNA"/>
</dbReference>
<dbReference type="PROSITE" id="PS51781">
    <property type="entry name" value="SH3B"/>
    <property type="match status" value="1"/>
</dbReference>
<evidence type="ECO:0000313" key="2">
    <source>
        <dbReference type="EMBL" id="EAV40750.1"/>
    </source>
</evidence>
<sequence length="176" mass="18315">MLAGLIGTASAGAATSSAVTVSNLNMRAGPGTAFPVVNVLPVHAGVTIYGCNVDTSWCDVGFGRGRGWVSASYLQVIYGGRPVVVTTAIAPVIGLTVVTFNQTYWNVHYSGRPWHGHWHQYSHFAAGGCGERGCAGVASGPRRVAAGACKDGVCKGVVVRRTPNGPVVHKREISRP</sequence>
<evidence type="ECO:0000313" key="3">
    <source>
        <dbReference type="Proteomes" id="UP000004848"/>
    </source>
</evidence>
<reference evidence="2 3" key="1">
    <citation type="submission" date="2006-05" db="EMBL/GenBank/DDBJ databases">
        <authorList>
            <person name="King G."/>
            <person name="Ferriera S."/>
            <person name="Johnson J."/>
            <person name="Kravitz S."/>
            <person name="Beeson K."/>
            <person name="Sutton G."/>
            <person name="Rogers Y.-H."/>
            <person name="Friedman R."/>
            <person name="Frazier M."/>
            <person name="Venter J.C."/>
        </authorList>
    </citation>
    <scope>NUCLEOTIDE SEQUENCE [LARGE SCALE GENOMIC DNA]</scope>
    <source>
        <strain evidence="3">ATCC 25650 / DSM 13394 / JCM 20685 / NBRC 16684 / NCIMB 2208 / IAM 12614 / B1</strain>
    </source>
</reference>
<dbReference type="InterPro" id="IPR003646">
    <property type="entry name" value="SH3-like_bac-type"/>
</dbReference>
<dbReference type="Proteomes" id="UP000004848">
    <property type="component" value="Unassembled WGS sequence"/>
</dbReference>
<dbReference type="Gene3D" id="2.30.30.40">
    <property type="entry name" value="SH3 Domains"/>
    <property type="match status" value="1"/>
</dbReference>
<dbReference type="eggNOG" id="COG4991">
    <property type="taxonomic scope" value="Bacteria"/>
</dbReference>
<protein>
    <recommendedName>
        <fullName evidence="1">SH3b domain-containing protein</fullName>
    </recommendedName>
</protein>
<proteinExistence type="predicted"/>
<dbReference type="AlphaFoldDB" id="A0P2U7"/>
<organism evidence="2 3">
    <name type="scientific">Roseibium aggregatum (strain ATCC 25650 / DSM 13394 / JCM 20685 / NBRC 16684 / NCIMB 2208 / IAM 12614 / B1)</name>
    <name type="common">Stappia aggregata</name>
    <dbReference type="NCBI Taxonomy" id="384765"/>
    <lineage>
        <taxon>Bacteria</taxon>
        <taxon>Pseudomonadati</taxon>
        <taxon>Pseudomonadota</taxon>
        <taxon>Alphaproteobacteria</taxon>
        <taxon>Hyphomicrobiales</taxon>
        <taxon>Stappiaceae</taxon>
        <taxon>Roseibium</taxon>
    </lineage>
</organism>
<name>A0P2U7_ROSAI</name>